<gene>
    <name evidence="2" type="ORF">WL1483_956</name>
</gene>
<evidence type="ECO:0000256" key="1">
    <source>
        <dbReference type="SAM" id="MobiDB-lite"/>
    </source>
</evidence>
<dbReference type="RefSeq" id="WP_060586770.1">
    <property type="nucleotide sequence ID" value="NZ_CP013067.1"/>
</dbReference>
<accession>A0A0S2SFB1</accession>
<dbReference type="Proteomes" id="UP000058114">
    <property type="component" value="Chromosome"/>
</dbReference>
<reference evidence="2 3" key="2">
    <citation type="journal article" date="2016" name="Genome Announc.">
        <title>Complete Genome Sequence of the Highly Virulent Aeromonas schubertii Strain WL1483, Isolated from Diseased Snakehead Fish (Channa argus) in China.</title>
        <authorList>
            <person name="Liu L."/>
            <person name="Li N."/>
            <person name="Zhang D."/>
            <person name="Fu X."/>
            <person name="Shi C."/>
            <person name="Lin Q."/>
            <person name="Hao G."/>
        </authorList>
    </citation>
    <scope>NUCLEOTIDE SEQUENCE [LARGE SCALE GENOMIC DNA]</scope>
    <source>
        <strain evidence="2 3">WL1483</strain>
    </source>
</reference>
<evidence type="ECO:0008006" key="4">
    <source>
        <dbReference type="Google" id="ProtNLM"/>
    </source>
</evidence>
<evidence type="ECO:0000313" key="2">
    <source>
        <dbReference type="EMBL" id="ALP40375.1"/>
    </source>
</evidence>
<dbReference type="PATRIC" id="fig|652.5.peg.2766"/>
<feature type="region of interest" description="Disordered" evidence="1">
    <location>
        <begin position="192"/>
        <end position="212"/>
    </location>
</feature>
<reference evidence="3" key="1">
    <citation type="submission" date="2015-10" db="EMBL/GenBank/DDBJ databases">
        <title>Complete Genome Sequence of Aeromonas schubertii strain WL1483.</title>
        <authorList>
            <person name="Liu L."/>
        </authorList>
    </citation>
    <scope>NUCLEOTIDE SEQUENCE [LARGE SCALE GENOMIC DNA]</scope>
    <source>
        <strain evidence="3">WL1483</strain>
    </source>
</reference>
<evidence type="ECO:0000313" key="3">
    <source>
        <dbReference type="Proteomes" id="UP000058114"/>
    </source>
</evidence>
<dbReference type="KEGG" id="asr:WL1483_956"/>
<sequence length="509" mass="51570">MIRIFGIMTDPIGVSVPGALIELRAIKSQMESLYGSTVAIKCNAVGAYDFELAPGTYDVYAQNDRCGDMDYLGIGKVSSSTPPGPLNAILVDGGIDLTPPMLDAAIEARDAAQLAKQQAAVSAKRADELQKLAGLSAELAQHSAKLAAVDRAAAAEAAGLASISAGEATSAKEGAVEAARVAGEYQATSEQHATAAAADAHRAEVAKSGSEQASSDAALSAGVASQKEESAVASAAAAGQSAVLSEQHSTAAGSSAALAGDEAAKAKVQADRAIATEQRIQQAAAGQLDSIATEGAKQIALAKSHADKAALSEQASSEYAARSESAAQRAEELVDQATGGALLKDQNLGDMPNKEAARTHLDVPSNSQLTQAISGAIGGVTPASIGARPDSWIPTAADVGARPADWIPTAAQVGARPDTWLPSPEEIGAAASGSVAALQPAGFASFVYTNGVLTQMTEQLPIGARVTAYSYTEGLLTKAVETLGTLVRTTTYTYQAGMLTGYTTTEEGV</sequence>
<proteinExistence type="predicted"/>
<dbReference type="AlphaFoldDB" id="A0A0S2SFB1"/>
<organism evidence="2 3">
    <name type="scientific">Aeromonas schubertii</name>
    <dbReference type="NCBI Taxonomy" id="652"/>
    <lineage>
        <taxon>Bacteria</taxon>
        <taxon>Pseudomonadati</taxon>
        <taxon>Pseudomonadota</taxon>
        <taxon>Gammaproteobacteria</taxon>
        <taxon>Aeromonadales</taxon>
        <taxon>Aeromonadaceae</taxon>
        <taxon>Aeromonas</taxon>
    </lineage>
</organism>
<name>A0A0S2SFB1_9GAMM</name>
<dbReference type="EMBL" id="CP013067">
    <property type="protein sequence ID" value="ALP40375.1"/>
    <property type="molecule type" value="Genomic_DNA"/>
</dbReference>
<protein>
    <recommendedName>
        <fullName evidence="4">Phage tail protein</fullName>
    </recommendedName>
</protein>